<evidence type="ECO:0000313" key="2">
    <source>
        <dbReference type="EMBL" id="EID53813.1"/>
    </source>
</evidence>
<feature type="region of interest" description="Disordered" evidence="1">
    <location>
        <begin position="392"/>
        <end position="489"/>
    </location>
</feature>
<dbReference type="STRING" id="882086.SacxiDRAFT_1566"/>
<protein>
    <recommendedName>
        <fullName evidence="4">WXG repeat protein</fullName>
    </recommendedName>
</protein>
<dbReference type="OrthoDB" id="3692636at2"/>
<accession>I0V110</accession>
<organism evidence="2 3">
    <name type="scientific">Saccharomonospora xinjiangensis XJ-54</name>
    <dbReference type="NCBI Taxonomy" id="882086"/>
    <lineage>
        <taxon>Bacteria</taxon>
        <taxon>Bacillati</taxon>
        <taxon>Actinomycetota</taxon>
        <taxon>Actinomycetes</taxon>
        <taxon>Pseudonocardiales</taxon>
        <taxon>Pseudonocardiaceae</taxon>
        <taxon>Saccharomonospora</taxon>
    </lineage>
</organism>
<proteinExistence type="predicted"/>
<feature type="region of interest" description="Disordered" evidence="1">
    <location>
        <begin position="526"/>
        <end position="769"/>
    </location>
</feature>
<feature type="compositionally biased region" description="Basic and acidic residues" evidence="1">
    <location>
        <begin position="569"/>
        <end position="581"/>
    </location>
</feature>
<dbReference type="HOGENOM" id="CLU_017036_0_0_11"/>
<dbReference type="EMBL" id="JH636049">
    <property type="protein sequence ID" value="EID53813.1"/>
    <property type="molecule type" value="Genomic_DNA"/>
</dbReference>
<reference evidence="2 3" key="1">
    <citation type="submission" date="2012-01" db="EMBL/GenBank/DDBJ databases">
        <title>Improved High-Quality Draft sequence of Saccharomonospora xinjiangensis XJ-54.</title>
        <authorList>
            <consortium name="US DOE Joint Genome Institute"/>
            <person name="Lucas S."/>
            <person name="Han J."/>
            <person name="Lapidus A."/>
            <person name="Cheng J.-F."/>
            <person name="Goodwin L."/>
            <person name="Pitluck S."/>
            <person name="Peters L."/>
            <person name="Mikhailova N."/>
            <person name="Teshima H."/>
            <person name="Detter J.C."/>
            <person name="Han C."/>
            <person name="Tapia R."/>
            <person name="Land M."/>
            <person name="Hauser L."/>
            <person name="Kyrpides N."/>
            <person name="Ivanova N."/>
            <person name="Pagani I."/>
            <person name="Brambilla E.-M."/>
            <person name="Klenk H.-P."/>
            <person name="Woyke T."/>
        </authorList>
    </citation>
    <scope>NUCLEOTIDE SEQUENCE [LARGE SCALE GENOMIC DNA]</scope>
    <source>
        <strain evidence="2 3">XJ-54</strain>
    </source>
</reference>
<feature type="compositionally biased region" description="Gly residues" evidence="1">
    <location>
        <begin position="728"/>
        <end position="744"/>
    </location>
</feature>
<dbReference type="RefSeq" id="WP_006237963.1">
    <property type="nucleotide sequence ID" value="NZ_JH636049.1"/>
</dbReference>
<evidence type="ECO:0000256" key="1">
    <source>
        <dbReference type="SAM" id="MobiDB-lite"/>
    </source>
</evidence>
<name>I0V110_9PSEU</name>
<evidence type="ECO:0008006" key="4">
    <source>
        <dbReference type="Google" id="ProtNLM"/>
    </source>
</evidence>
<feature type="compositionally biased region" description="Low complexity" evidence="1">
    <location>
        <begin position="675"/>
        <end position="702"/>
    </location>
</feature>
<dbReference type="Proteomes" id="UP000004691">
    <property type="component" value="Unassembled WGS sequence"/>
</dbReference>
<feature type="compositionally biased region" description="Gly residues" evidence="1">
    <location>
        <begin position="651"/>
        <end position="660"/>
    </location>
</feature>
<gene>
    <name evidence="2" type="ORF">SacxiDRAFT_1566</name>
</gene>
<evidence type="ECO:0000313" key="3">
    <source>
        <dbReference type="Proteomes" id="UP000004691"/>
    </source>
</evidence>
<dbReference type="AlphaFoldDB" id="I0V110"/>
<feature type="compositionally biased region" description="Polar residues" evidence="1">
    <location>
        <begin position="712"/>
        <end position="724"/>
    </location>
</feature>
<sequence length="848" mass="85678">MRDPFRQHELQTRANEEFTPQELDYMRQMLDDEDVSPEVKNNFLYALSNAGRLSDEEIDRYAPQAGADAADVKWGGRDIDENLRNARSALGIARSENIDGDVRRAHESLSGGGFSTSDEIIDQAQSVIRMFEEFYPRYEQARQLVTLPVVAETETSGPPTVDGAAFTGEGEGMGKAEYTHSGIDPQSLRNGLDEFRGIDFAAFRADAEMLRAAHGVVADKAEALNAAWKETGDWTGDAKAAAEQVNKNLSTGAETLTDALTAASGGLAAATATQEDAVVAFAEELFRIYGTGTIGGMTVADVDASIETVTTSQELIEAANSFTVSFLSSFVEDLQAAVDEAKNALTAFCQGYQQQASSVHAQAKTYVETINANYGVIVQGLGQVLQADPFSGVGEGGDAGQPALPDSGGQPGGVPGGGMPSGGMPGGGMPGGGAPSGGMPGGGAGMPSTEDLMPDNAEPAKNPVTGEPLETDPETGRPYPIDPETGDAIKDADAPGTLTVEQGEQKFTMTEPGENGEMSITVEGGDGELGEYRLDFSADEPPNDAPRHGGADDFGPTGSEESGQQSHRPGPDGKIRIKDGDLQIVAEQPDGPGGPTVVTVDNGKGEPVTYTLGGSESEGQPALGEIDGVPEDSAPASDPRFAGETSRVEGSAGGGDGGGSPHRVSPAESGETPDSSGAAGGSAVASSAAPGATADDAAASAGEGAGGVPSNGGESDSSSATHPQAVSGGSGGSSFGGGGAGGDFALGQEPDTTDQSRPSGAGLGVAPGGDAAAGMSHGNGAAASMGGGMGMMGGMGAMGGAGGGQNDDQERTTGAYRIEGNIFEMSGASLRISGVLGDDDEVPVRFTR</sequence>
<keyword evidence="3" id="KW-1185">Reference proteome</keyword>
<feature type="compositionally biased region" description="Gly residues" evidence="1">
    <location>
        <begin position="409"/>
        <end position="445"/>
    </location>
</feature>
<dbReference type="eggNOG" id="COG3266">
    <property type="taxonomic scope" value="Bacteria"/>
</dbReference>